<dbReference type="GO" id="GO:0016020">
    <property type="term" value="C:membrane"/>
    <property type="evidence" value="ECO:0007669"/>
    <property type="project" value="UniProtKB-SubCell"/>
</dbReference>
<evidence type="ECO:0000313" key="7">
    <source>
        <dbReference type="EMBL" id="MDR9893586.1"/>
    </source>
</evidence>
<feature type="transmembrane region" description="Helical" evidence="5">
    <location>
        <begin position="231"/>
        <end position="260"/>
    </location>
</feature>
<feature type="transmembrane region" description="Helical" evidence="5">
    <location>
        <begin position="379"/>
        <end position="400"/>
    </location>
</feature>
<feature type="transmembrane region" description="Helical" evidence="5">
    <location>
        <begin position="12"/>
        <end position="32"/>
    </location>
</feature>
<dbReference type="InterPro" id="IPR007016">
    <property type="entry name" value="O-antigen_ligase-rel_domated"/>
</dbReference>
<feature type="transmembrane region" description="Helical" evidence="5">
    <location>
        <begin position="111"/>
        <end position="134"/>
    </location>
</feature>
<keyword evidence="4 5" id="KW-0472">Membrane</keyword>
<feature type="transmembrane region" description="Helical" evidence="5">
    <location>
        <begin position="38"/>
        <end position="66"/>
    </location>
</feature>
<evidence type="ECO:0000256" key="4">
    <source>
        <dbReference type="ARBA" id="ARBA00023136"/>
    </source>
</evidence>
<dbReference type="PANTHER" id="PTHR37422:SF23">
    <property type="entry name" value="TEICHURONIC ACID BIOSYNTHESIS PROTEIN TUAE"/>
    <property type="match status" value="1"/>
</dbReference>
<keyword evidence="2 5" id="KW-0812">Transmembrane</keyword>
<gene>
    <name evidence="7" type="ORF">G7B40_003175</name>
</gene>
<evidence type="ECO:0000256" key="5">
    <source>
        <dbReference type="SAM" id="Phobius"/>
    </source>
</evidence>
<organism evidence="7 8">
    <name type="scientific">Aetokthonos hydrillicola Thurmond2011</name>
    <dbReference type="NCBI Taxonomy" id="2712845"/>
    <lineage>
        <taxon>Bacteria</taxon>
        <taxon>Bacillati</taxon>
        <taxon>Cyanobacteriota</taxon>
        <taxon>Cyanophyceae</taxon>
        <taxon>Nostocales</taxon>
        <taxon>Hapalosiphonaceae</taxon>
        <taxon>Aetokthonos</taxon>
    </lineage>
</organism>
<evidence type="ECO:0000256" key="3">
    <source>
        <dbReference type="ARBA" id="ARBA00022989"/>
    </source>
</evidence>
<evidence type="ECO:0000313" key="8">
    <source>
        <dbReference type="Proteomes" id="UP000667802"/>
    </source>
</evidence>
<evidence type="ECO:0000256" key="2">
    <source>
        <dbReference type="ARBA" id="ARBA00022692"/>
    </source>
</evidence>
<proteinExistence type="predicted"/>
<feature type="transmembrane region" description="Helical" evidence="5">
    <location>
        <begin position="200"/>
        <end position="219"/>
    </location>
</feature>
<dbReference type="RefSeq" id="WP_208339778.1">
    <property type="nucleotide sequence ID" value="NZ_CAWQFN010000570.1"/>
</dbReference>
<evidence type="ECO:0000259" key="6">
    <source>
        <dbReference type="Pfam" id="PF04932"/>
    </source>
</evidence>
<protein>
    <submittedName>
        <fullName evidence="7">O-antigen ligase family protein</fullName>
    </submittedName>
</protein>
<dbReference type="EMBL" id="JAALHA020000001">
    <property type="protein sequence ID" value="MDR9893586.1"/>
    <property type="molecule type" value="Genomic_DNA"/>
</dbReference>
<accession>A0AAP5M3A5</accession>
<dbReference type="GO" id="GO:0016874">
    <property type="term" value="F:ligase activity"/>
    <property type="evidence" value="ECO:0007669"/>
    <property type="project" value="UniProtKB-KW"/>
</dbReference>
<dbReference type="PANTHER" id="PTHR37422">
    <property type="entry name" value="TEICHURONIC ACID BIOSYNTHESIS PROTEIN TUAE"/>
    <property type="match status" value="1"/>
</dbReference>
<keyword evidence="7" id="KW-0436">Ligase</keyword>
<evidence type="ECO:0000256" key="1">
    <source>
        <dbReference type="ARBA" id="ARBA00004141"/>
    </source>
</evidence>
<feature type="transmembrane region" description="Helical" evidence="5">
    <location>
        <begin position="78"/>
        <end position="99"/>
    </location>
</feature>
<reference evidence="8" key="1">
    <citation type="journal article" date="2021" name="Science">
        <title>Hunting the eagle killer: A cyanobacterial neurotoxin causes vacuolar myelinopathy.</title>
        <authorList>
            <person name="Breinlinger S."/>
            <person name="Phillips T.J."/>
            <person name="Haram B.N."/>
            <person name="Mares J."/>
            <person name="Martinez Yerena J.A."/>
            <person name="Hrouzek P."/>
            <person name="Sobotka R."/>
            <person name="Henderson W.M."/>
            <person name="Schmieder P."/>
            <person name="Williams S.M."/>
            <person name="Lauderdale J.D."/>
            <person name="Wilde H.D."/>
            <person name="Gerrin W."/>
            <person name="Kust A."/>
            <person name="Washington J.W."/>
            <person name="Wagner C."/>
            <person name="Geier B."/>
            <person name="Liebeke M."/>
            <person name="Enke H."/>
            <person name="Niedermeyer T.H.J."/>
            <person name="Wilde S.B."/>
        </authorList>
    </citation>
    <scope>NUCLEOTIDE SEQUENCE [LARGE SCALE GENOMIC DNA]</scope>
    <source>
        <strain evidence="8">Thurmond2011</strain>
    </source>
</reference>
<feature type="transmembrane region" description="Helical" evidence="5">
    <location>
        <begin position="168"/>
        <end position="188"/>
    </location>
</feature>
<comment type="subcellular location">
    <subcellularLocation>
        <location evidence="1">Membrane</location>
        <topology evidence="1">Multi-pass membrane protein</topology>
    </subcellularLocation>
</comment>
<sequence>MLTNQPSSRSSRLALLIGLAGVAIGIAVGFGAGVKPVYVGLLLGALPIIFLFFAYFKQAVIVLLVVRTSLDSFSAQQLPSVYTLAIDALTLLYVVVMLLTGRRIHTDRFWWFFAVWVMLQTLWLILMPLGGLGLDASLLPLGIREWVRRFSFLMIYLLVMQLKDHYHPQRVVSLLLLSLVTPVSIGITQIPSGQRVESTLGHPNALATYLSLMMAFVWWKLNWAQRRLPWIVLLSILTLVYVSTRSLAALITLVVLIFVLNASKLNPLKIIGAVVLCLIVLALFASTEAGQARLLQLTQTPLLNPDIDVSRTMILATEDGNSFNWRVTHWYYLLQSWQKSPILGYGIGTGQYLSPLKGPDGNGYAPHNDYIRFLVEQGLVGFALFIAFLSAQFIHLWGIVRRAPPNSAERQLSLILLGFLISTLVNMLSNNVLDNGDFWFYWWAVFAVAGWGTDRFTNHPEAIQKE</sequence>
<comment type="caution">
    <text evidence="7">The sequence shown here is derived from an EMBL/GenBank/DDBJ whole genome shotgun (WGS) entry which is preliminary data.</text>
</comment>
<feature type="transmembrane region" description="Helical" evidence="5">
    <location>
        <begin position="412"/>
        <end position="433"/>
    </location>
</feature>
<name>A0AAP5M3A5_9CYAN</name>
<dbReference type="Pfam" id="PF04932">
    <property type="entry name" value="Wzy_C"/>
    <property type="match status" value="1"/>
</dbReference>
<keyword evidence="8" id="KW-1185">Reference proteome</keyword>
<keyword evidence="3 5" id="KW-1133">Transmembrane helix</keyword>
<dbReference type="Proteomes" id="UP000667802">
    <property type="component" value="Unassembled WGS sequence"/>
</dbReference>
<feature type="domain" description="O-antigen ligase-related" evidence="6">
    <location>
        <begin position="231"/>
        <end position="386"/>
    </location>
</feature>
<dbReference type="InterPro" id="IPR051533">
    <property type="entry name" value="WaaL-like"/>
</dbReference>
<dbReference type="AlphaFoldDB" id="A0AAP5M3A5"/>
<feature type="transmembrane region" description="Helical" evidence="5">
    <location>
        <begin position="267"/>
        <end position="285"/>
    </location>
</feature>